<protein>
    <submittedName>
        <fullName evidence="13">Tachykinin-like peptides receptor 86C</fullName>
    </submittedName>
</protein>
<name>A0A067QNQ4_ZOONE</name>
<keyword evidence="14" id="KW-1185">Reference proteome</keyword>
<reference evidence="13 14" key="1">
    <citation type="journal article" date="2014" name="Nat. Commun.">
        <title>Molecular traces of alternative social organization in a termite genome.</title>
        <authorList>
            <person name="Terrapon N."/>
            <person name="Li C."/>
            <person name="Robertson H.M."/>
            <person name="Ji L."/>
            <person name="Meng X."/>
            <person name="Booth W."/>
            <person name="Chen Z."/>
            <person name="Childers C.P."/>
            <person name="Glastad K.M."/>
            <person name="Gokhale K."/>
            <person name="Gowin J."/>
            <person name="Gronenberg W."/>
            <person name="Hermansen R.A."/>
            <person name="Hu H."/>
            <person name="Hunt B.G."/>
            <person name="Huylmans A.K."/>
            <person name="Khalil S.M."/>
            <person name="Mitchell R.D."/>
            <person name="Munoz-Torres M.C."/>
            <person name="Mustard J.A."/>
            <person name="Pan H."/>
            <person name="Reese J.T."/>
            <person name="Scharf M.E."/>
            <person name="Sun F."/>
            <person name="Vogel H."/>
            <person name="Xiao J."/>
            <person name="Yang W."/>
            <person name="Yang Z."/>
            <person name="Yang Z."/>
            <person name="Zhou J."/>
            <person name="Zhu J."/>
            <person name="Brent C.S."/>
            <person name="Elsik C.G."/>
            <person name="Goodisman M.A."/>
            <person name="Liberles D.A."/>
            <person name="Roe R.M."/>
            <person name="Vargo E.L."/>
            <person name="Vilcinskas A."/>
            <person name="Wang J."/>
            <person name="Bornberg-Bauer E."/>
            <person name="Korb J."/>
            <person name="Zhang G."/>
            <person name="Liebig J."/>
        </authorList>
    </citation>
    <scope>NUCLEOTIDE SEQUENCE [LARGE SCALE GENOMIC DNA]</scope>
    <source>
        <tissue evidence="13">Whole organism</tissue>
    </source>
</reference>
<dbReference type="OMA" id="TAMELWC"/>
<dbReference type="SUPFAM" id="SSF81321">
    <property type="entry name" value="Family A G protein-coupled receptor-like"/>
    <property type="match status" value="1"/>
</dbReference>
<dbReference type="GO" id="GO:0005886">
    <property type="term" value="C:plasma membrane"/>
    <property type="evidence" value="ECO:0007669"/>
    <property type="project" value="UniProtKB-SubCell"/>
</dbReference>
<keyword evidence="7 11" id="KW-0472">Membrane</keyword>
<evidence type="ECO:0000313" key="14">
    <source>
        <dbReference type="Proteomes" id="UP000027135"/>
    </source>
</evidence>
<dbReference type="PROSITE" id="PS00237">
    <property type="entry name" value="G_PROTEIN_RECEP_F1_1"/>
    <property type="match status" value="1"/>
</dbReference>
<dbReference type="InParanoid" id="A0A067QNQ4"/>
<comment type="similarity">
    <text evidence="2 10">Belongs to the G-protein coupled receptor 1 family.</text>
</comment>
<evidence type="ECO:0000256" key="4">
    <source>
        <dbReference type="ARBA" id="ARBA00022692"/>
    </source>
</evidence>
<evidence type="ECO:0000256" key="11">
    <source>
        <dbReference type="SAM" id="Phobius"/>
    </source>
</evidence>
<comment type="subcellular location">
    <subcellularLocation>
        <location evidence="1">Cell membrane</location>
        <topology evidence="1">Multi-pass membrane protein</topology>
    </subcellularLocation>
</comment>
<feature type="transmembrane region" description="Helical" evidence="11">
    <location>
        <begin position="52"/>
        <end position="72"/>
    </location>
</feature>
<dbReference type="InterPro" id="IPR001681">
    <property type="entry name" value="Neurokn_rcpt"/>
</dbReference>
<dbReference type="Gene3D" id="1.20.1070.10">
    <property type="entry name" value="Rhodopsin 7-helix transmembrane proteins"/>
    <property type="match status" value="1"/>
</dbReference>
<gene>
    <name evidence="13" type="ORF">L798_15696</name>
</gene>
<keyword evidence="6 10" id="KW-0297">G-protein coupled receptor</keyword>
<evidence type="ECO:0000256" key="9">
    <source>
        <dbReference type="ARBA" id="ARBA00023224"/>
    </source>
</evidence>
<evidence type="ECO:0000256" key="5">
    <source>
        <dbReference type="ARBA" id="ARBA00022989"/>
    </source>
</evidence>
<keyword evidence="8 10" id="KW-0675">Receptor</keyword>
<keyword evidence="4 10" id="KW-0812">Transmembrane</keyword>
<evidence type="ECO:0000256" key="8">
    <source>
        <dbReference type="ARBA" id="ARBA00023170"/>
    </source>
</evidence>
<accession>A0A067QNQ4</accession>
<dbReference type="PANTHER" id="PTHR46925:SF2">
    <property type="entry name" value="G-PROTEIN COUPLED RECEPTOR TKR-1-RELATED"/>
    <property type="match status" value="1"/>
</dbReference>
<feature type="transmembrane region" description="Helical" evidence="11">
    <location>
        <begin position="232"/>
        <end position="250"/>
    </location>
</feature>
<dbReference type="InterPro" id="IPR000276">
    <property type="entry name" value="GPCR_Rhodpsn"/>
</dbReference>
<keyword evidence="5 11" id="KW-1133">Transmembrane helix</keyword>
<evidence type="ECO:0000256" key="7">
    <source>
        <dbReference type="ARBA" id="ARBA00023136"/>
    </source>
</evidence>
<sequence>MWNITNYLVLNMCIAHIPLTLFNSSSRFLYLFNSDWYIGKWYCHFNNFLANMSVAVTAMTISAISVERYLAIVWSYTPKMSMKIIVMIILIWVAGFAIGLPSADYDNTIARRDTGNTRTVCVLKWPNGDIFNSTLDHGYDKFLLQVTYIWPMFIMGMCYSTTAMELWCCSSNPERAPQEIHTRHTKKEATMFISMMVVFAVCTLPFHVHNIYAEYDLANQYGGLSKHLDLAANWLAGANAMINPLLFILMNSRFRQCLIDAWRQCHCPFWKRSVHLEDTELTMFHMCIFRPESTSAILTQTSSGEFVSSDTRSLVERNLDVPNV</sequence>
<dbReference type="EMBL" id="KK853191">
    <property type="protein sequence ID" value="KDR10034.1"/>
    <property type="molecule type" value="Genomic_DNA"/>
</dbReference>
<dbReference type="STRING" id="136037.A0A067QNQ4"/>
<dbReference type="Proteomes" id="UP000027135">
    <property type="component" value="Unassembled WGS sequence"/>
</dbReference>
<evidence type="ECO:0000256" key="10">
    <source>
        <dbReference type="RuleBase" id="RU000688"/>
    </source>
</evidence>
<dbReference type="PROSITE" id="PS50262">
    <property type="entry name" value="G_PROTEIN_RECEP_F1_2"/>
    <property type="match status" value="1"/>
</dbReference>
<feature type="transmembrane region" description="Helical" evidence="11">
    <location>
        <begin position="189"/>
        <end position="212"/>
    </location>
</feature>
<feature type="transmembrane region" description="Helical" evidence="11">
    <location>
        <begin position="7"/>
        <end position="32"/>
    </location>
</feature>
<feature type="transmembrane region" description="Helical" evidence="11">
    <location>
        <begin position="84"/>
        <end position="103"/>
    </location>
</feature>
<evidence type="ECO:0000313" key="13">
    <source>
        <dbReference type="EMBL" id="KDR10034.1"/>
    </source>
</evidence>
<proteinExistence type="inferred from homology"/>
<evidence type="ECO:0000259" key="12">
    <source>
        <dbReference type="PROSITE" id="PS50262"/>
    </source>
</evidence>
<evidence type="ECO:0000256" key="6">
    <source>
        <dbReference type="ARBA" id="ARBA00023040"/>
    </source>
</evidence>
<dbReference type="GO" id="GO:0004995">
    <property type="term" value="F:tachykinin receptor activity"/>
    <property type="evidence" value="ECO:0007669"/>
    <property type="project" value="InterPro"/>
</dbReference>
<feature type="domain" description="G-protein coupled receptors family 1 profile" evidence="12">
    <location>
        <begin position="1"/>
        <end position="247"/>
    </location>
</feature>
<dbReference type="PRINTS" id="PR00237">
    <property type="entry name" value="GPCRRHODOPSN"/>
</dbReference>
<dbReference type="InterPro" id="IPR017452">
    <property type="entry name" value="GPCR_Rhodpsn_7TM"/>
</dbReference>
<feature type="transmembrane region" description="Helical" evidence="11">
    <location>
        <begin position="148"/>
        <end position="168"/>
    </location>
</feature>
<evidence type="ECO:0000256" key="3">
    <source>
        <dbReference type="ARBA" id="ARBA00022475"/>
    </source>
</evidence>
<dbReference type="PANTHER" id="PTHR46925">
    <property type="entry name" value="G-PROTEIN COUPLED RECEPTOR TKR-1-RELATED"/>
    <property type="match status" value="1"/>
</dbReference>
<keyword evidence="3" id="KW-1003">Cell membrane</keyword>
<evidence type="ECO:0000256" key="2">
    <source>
        <dbReference type="ARBA" id="ARBA00010663"/>
    </source>
</evidence>
<dbReference type="Pfam" id="PF00001">
    <property type="entry name" value="7tm_1"/>
    <property type="match status" value="1"/>
</dbReference>
<evidence type="ECO:0000256" key="1">
    <source>
        <dbReference type="ARBA" id="ARBA00004651"/>
    </source>
</evidence>
<dbReference type="eggNOG" id="KOG4219">
    <property type="taxonomic scope" value="Eukaryota"/>
</dbReference>
<dbReference type="AlphaFoldDB" id="A0A067QNQ4"/>
<keyword evidence="9 10" id="KW-0807">Transducer</keyword>
<organism evidence="13 14">
    <name type="scientific">Zootermopsis nevadensis</name>
    <name type="common">Dampwood termite</name>
    <dbReference type="NCBI Taxonomy" id="136037"/>
    <lineage>
        <taxon>Eukaryota</taxon>
        <taxon>Metazoa</taxon>
        <taxon>Ecdysozoa</taxon>
        <taxon>Arthropoda</taxon>
        <taxon>Hexapoda</taxon>
        <taxon>Insecta</taxon>
        <taxon>Pterygota</taxon>
        <taxon>Neoptera</taxon>
        <taxon>Polyneoptera</taxon>
        <taxon>Dictyoptera</taxon>
        <taxon>Blattodea</taxon>
        <taxon>Blattoidea</taxon>
        <taxon>Termitoidae</taxon>
        <taxon>Termopsidae</taxon>
        <taxon>Zootermopsis</taxon>
    </lineage>
</organism>